<dbReference type="EMBL" id="DWWA01000020">
    <property type="protein sequence ID" value="HJC71829.1"/>
    <property type="molecule type" value="Genomic_DNA"/>
</dbReference>
<proteinExistence type="predicted"/>
<evidence type="ECO:0000313" key="2">
    <source>
        <dbReference type="EMBL" id="HJC71829.1"/>
    </source>
</evidence>
<dbReference type="SUPFAM" id="SSF160527">
    <property type="entry name" value="V-type ATPase subunit E-like"/>
    <property type="match status" value="1"/>
</dbReference>
<comment type="caution">
    <text evidence="2">The sequence shown here is derived from an EMBL/GenBank/DDBJ whole genome shotgun (WGS) entry which is preliminary data.</text>
</comment>
<organism evidence="2 3">
    <name type="scientific">Candidatus Ruthenibacterium merdavium</name>
    <dbReference type="NCBI Taxonomy" id="2838752"/>
    <lineage>
        <taxon>Bacteria</taxon>
        <taxon>Bacillati</taxon>
        <taxon>Bacillota</taxon>
        <taxon>Clostridia</taxon>
        <taxon>Eubacteriales</taxon>
        <taxon>Oscillospiraceae</taxon>
        <taxon>Ruthenibacterium</taxon>
    </lineage>
</organism>
<accession>A0A9D2TJ13</accession>
<dbReference type="Gene3D" id="3.30.2320.30">
    <property type="entry name" value="ATP synthase, E subunit, C-terminal"/>
    <property type="match status" value="1"/>
</dbReference>
<sequence length="206" mass="23403">MNKKQAELQRVAQNLNSEEKYAGFDDSVMQAAQRQAQAVLDQAKQQADELYESLISSKRTDPVAAYRAEAQTKLARESAAQKQENRKKLLVYRRQLVNALFAEAQETIEAYAASSRYESDMQKRLANFSEIVKDSPVTIYVSSKDEERLGALARKLYPNCTVKSERSIHLGGFRLEVGRVRYDETLDFAAEAEREAFLTRCGLHVE</sequence>
<gene>
    <name evidence="2" type="ORF">H9698_03420</name>
</gene>
<dbReference type="InterPro" id="IPR038495">
    <property type="entry name" value="ATPase_E_C"/>
</dbReference>
<name>A0A9D2TJ13_9FIRM</name>
<dbReference type="Proteomes" id="UP000823918">
    <property type="component" value="Unassembled WGS sequence"/>
</dbReference>
<evidence type="ECO:0000256" key="1">
    <source>
        <dbReference type="SAM" id="Coils"/>
    </source>
</evidence>
<reference evidence="2" key="1">
    <citation type="journal article" date="2021" name="PeerJ">
        <title>Extensive microbial diversity within the chicken gut microbiome revealed by metagenomics and culture.</title>
        <authorList>
            <person name="Gilroy R."/>
            <person name="Ravi A."/>
            <person name="Getino M."/>
            <person name="Pursley I."/>
            <person name="Horton D.L."/>
            <person name="Alikhan N.F."/>
            <person name="Baker D."/>
            <person name="Gharbi K."/>
            <person name="Hall N."/>
            <person name="Watson M."/>
            <person name="Adriaenssens E.M."/>
            <person name="Foster-Nyarko E."/>
            <person name="Jarju S."/>
            <person name="Secka A."/>
            <person name="Antonio M."/>
            <person name="Oren A."/>
            <person name="Chaudhuri R.R."/>
            <person name="La Ragione R."/>
            <person name="Hildebrand F."/>
            <person name="Pallen M.J."/>
        </authorList>
    </citation>
    <scope>NUCLEOTIDE SEQUENCE</scope>
    <source>
        <strain evidence="2">5933</strain>
    </source>
</reference>
<reference evidence="2" key="2">
    <citation type="submission" date="2021-04" db="EMBL/GenBank/DDBJ databases">
        <authorList>
            <person name="Gilroy R."/>
        </authorList>
    </citation>
    <scope>NUCLEOTIDE SEQUENCE</scope>
    <source>
        <strain evidence="2">5933</strain>
    </source>
</reference>
<feature type="coiled-coil region" evidence="1">
    <location>
        <begin position="1"/>
        <end position="60"/>
    </location>
</feature>
<keyword evidence="1" id="KW-0175">Coiled coil</keyword>
<protein>
    <submittedName>
        <fullName evidence="2">V-type ATP synthase subunit E</fullName>
    </submittedName>
</protein>
<dbReference type="AlphaFoldDB" id="A0A9D2TJ13"/>
<evidence type="ECO:0000313" key="3">
    <source>
        <dbReference type="Proteomes" id="UP000823918"/>
    </source>
</evidence>